<comment type="caution">
    <text evidence="1">The sequence shown here is derived from an EMBL/GenBank/DDBJ whole genome shotgun (WGS) entry which is preliminary data.</text>
</comment>
<organism evidence="1 2">
    <name type="scientific">Ixodes persulcatus</name>
    <name type="common">Taiga tick</name>
    <dbReference type="NCBI Taxonomy" id="34615"/>
    <lineage>
        <taxon>Eukaryota</taxon>
        <taxon>Metazoa</taxon>
        <taxon>Ecdysozoa</taxon>
        <taxon>Arthropoda</taxon>
        <taxon>Chelicerata</taxon>
        <taxon>Arachnida</taxon>
        <taxon>Acari</taxon>
        <taxon>Parasitiformes</taxon>
        <taxon>Ixodida</taxon>
        <taxon>Ixodoidea</taxon>
        <taxon>Ixodidae</taxon>
        <taxon>Ixodinae</taxon>
        <taxon>Ixodes</taxon>
    </lineage>
</organism>
<keyword evidence="2" id="KW-1185">Reference proteome</keyword>
<name>A0AC60QRY8_IXOPE</name>
<proteinExistence type="predicted"/>
<evidence type="ECO:0000313" key="2">
    <source>
        <dbReference type="Proteomes" id="UP000805193"/>
    </source>
</evidence>
<protein>
    <submittedName>
        <fullName evidence="1">Uncharacterized protein</fullName>
    </submittedName>
</protein>
<evidence type="ECO:0000313" key="1">
    <source>
        <dbReference type="EMBL" id="KAG0441022.1"/>
    </source>
</evidence>
<dbReference type="EMBL" id="JABSTQ010004790">
    <property type="protein sequence ID" value="KAG0441022.1"/>
    <property type="molecule type" value="Genomic_DNA"/>
</dbReference>
<dbReference type="Proteomes" id="UP000805193">
    <property type="component" value="Unassembled WGS sequence"/>
</dbReference>
<reference evidence="1 2" key="1">
    <citation type="journal article" date="2020" name="Cell">
        <title>Large-Scale Comparative Analyses of Tick Genomes Elucidate Their Genetic Diversity and Vector Capacities.</title>
        <authorList>
            <consortium name="Tick Genome and Microbiome Consortium (TIGMIC)"/>
            <person name="Jia N."/>
            <person name="Wang J."/>
            <person name="Shi W."/>
            <person name="Du L."/>
            <person name="Sun Y."/>
            <person name="Zhan W."/>
            <person name="Jiang J.F."/>
            <person name="Wang Q."/>
            <person name="Zhang B."/>
            <person name="Ji P."/>
            <person name="Bell-Sakyi L."/>
            <person name="Cui X.M."/>
            <person name="Yuan T.T."/>
            <person name="Jiang B.G."/>
            <person name="Yang W.F."/>
            <person name="Lam T.T."/>
            <person name="Chang Q.C."/>
            <person name="Ding S.J."/>
            <person name="Wang X.J."/>
            <person name="Zhu J.G."/>
            <person name="Ruan X.D."/>
            <person name="Zhao L."/>
            <person name="Wei J.T."/>
            <person name="Ye R.Z."/>
            <person name="Que T.C."/>
            <person name="Du C.H."/>
            <person name="Zhou Y.H."/>
            <person name="Cheng J.X."/>
            <person name="Dai P.F."/>
            <person name="Guo W.B."/>
            <person name="Han X.H."/>
            <person name="Huang E.J."/>
            <person name="Li L.F."/>
            <person name="Wei W."/>
            <person name="Gao Y.C."/>
            <person name="Liu J.Z."/>
            <person name="Shao H.Z."/>
            <person name="Wang X."/>
            <person name="Wang C.C."/>
            <person name="Yang T.C."/>
            <person name="Huo Q.B."/>
            <person name="Li W."/>
            <person name="Chen H.Y."/>
            <person name="Chen S.E."/>
            <person name="Zhou L.G."/>
            <person name="Ni X.B."/>
            <person name="Tian J.H."/>
            <person name="Sheng Y."/>
            <person name="Liu T."/>
            <person name="Pan Y.S."/>
            <person name="Xia L.Y."/>
            <person name="Li J."/>
            <person name="Zhao F."/>
            <person name="Cao W.C."/>
        </authorList>
    </citation>
    <scope>NUCLEOTIDE SEQUENCE [LARGE SCALE GENOMIC DNA]</scope>
    <source>
        <strain evidence="1">Iper-2018</strain>
    </source>
</reference>
<sequence length="415" mass="47105">MVSPSVFAPRTRFLSGGCLYYVYCLCPFIFAPAWLLQAERRARRVRCPVYVRHIVRRQTETRSVLQTVSRMEAPTFKGYFESPLACFNRLQKAQTEPLSKEKFAVFLGSLFTDFENADPAGDKEDVVEKLFKIFDRNQDGKLDYSEFEAMWEQWVVPMLRPKCAFVAVDIQNDFISGSLSLKNIPAGRDPERVVTVINDLTEHLPFDVVVYTFDWHPKDHISFFENKHCRAFHPSSKVSAQDARVLDTVVFCDPCSESGCVEQTLWPSHCVQGSWGAQLHKDLRLADKALKIYKGDNTDVDSYSAFWDNARRFETSLHSELRNRGITTVFVCGLAYDICVAFTALHALDLGYGTILVESASCGTSEEAEEKMKRRLQDQLCLIVDSSEVADLVSGKKRPWRLGLQLAKASAPQMC</sequence>
<gene>
    <name evidence="1" type="ORF">HPB47_016070</name>
</gene>
<accession>A0AC60QRY8</accession>